<name>A0AAD4VF20_PRUDU</name>
<evidence type="ECO:0000313" key="1">
    <source>
        <dbReference type="EMBL" id="KAI5323037.1"/>
    </source>
</evidence>
<accession>A0AAD4VF20</accession>
<reference evidence="1 2" key="1">
    <citation type="journal article" date="2022" name="G3 (Bethesda)">
        <title>Whole-genome sequence and methylome profiling of the almond [Prunus dulcis (Mill.) D.A. Webb] cultivar 'Nonpareil'.</title>
        <authorList>
            <person name="D'Amico-Willman K.M."/>
            <person name="Ouma W.Z."/>
            <person name="Meulia T."/>
            <person name="Sideli G.M."/>
            <person name="Gradziel T.M."/>
            <person name="Fresnedo-Ramirez J."/>
        </authorList>
    </citation>
    <scope>NUCLEOTIDE SEQUENCE [LARGE SCALE GENOMIC DNA]</scope>
    <source>
        <strain evidence="1">Clone GOH B32 T37-40</strain>
    </source>
</reference>
<dbReference type="Proteomes" id="UP001054821">
    <property type="component" value="Chromosome 6"/>
</dbReference>
<evidence type="ECO:0000313" key="2">
    <source>
        <dbReference type="Proteomes" id="UP001054821"/>
    </source>
</evidence>
<sequence>MQENIIIAHEAFHILKLRKTTRRYDLGIKLEMNKAFDRVEWPFLESVMLKMGFDARWRLLDDYCKVSRQQINFGKLFEGLMEFAAEIVGKSQSGFERRCSQVFELESWNFGGRDLDRAEIPKRCAAGFSQIGGYVGRCALELQD</sequence>
<dbReference type="EMBL" id="JAJFAZ020000006">
    <property type="protein sequence ID" value="KAI5323037.1"/>
    <property type="molecule type" value="Genomic_DNA"/>
</dbReference>
<gene>
    <name evidence="1" type="ORF">L3X38_032109</name>
</gene>
<proteinExistence type="predicted"/>
<dbReference type="AlphaFoldDB" id="A0AAD4VF20"/>
<protein>
    <recommendedName>
        <fullName evidence="3">Reverse transcriptase</fullName>
    </recommendedName>
</protein>
<keyword evidence="2" id="KW-1185">Reference proteome</keyword>
<evidence type="ECO:0008006" key="3">
    <source>
        <dbReference type="Google" id="ProtNLM"/>
    </source>
</evidence>
<comment type="caution">
    <text evidence="1">The sequence shown here is derived from an EMBL/GenBank/DDBJ whole genome shotgun (WGS) entry which is preliminary data.</text>
</comment>
<organism evidence="1 2">
    <name type="scientific">Prunus dulcis</name>
    <name type="common">Almond</name>
    <name type="synonym">Amygdalus dulcis</name>
    <dbReference type="NCBI Taxonomy" id="3755"/>
    <lineage>
        <taxon>Eukaryota</taxon>
        <taxon>Viridiplantae</taxon>
        <taxon>Streptophyta</taxon>
        <taxon>Embryophyta</taxon>
        <taxon>Tracheophyta</taxon>
        <taxon>Spermatophyta</taxon>
        <taxon>Magnoliopsida</taxon>
        <taxon>eudicotyledons</taxon>
        <taxon>Gunneridae</taxon>
        <taxon>Pentapetalae</taxon>
        <taxon>rosids</taxon>
        <taxon>fabids</taxon>
        <taxon>Rosales</taxon>
        <taxon>Rosaceae</taxon>
        <taxon>Amygdaloideae</taxon>
        <taxon>Amygdaleae</taxon>
        <taxon>Prunus</taxon>
    </lineage>
</organism>